<dbReference type="PANTHER" id="PTHR28255:SF1">
    <property type="entry name" value="UPF0303 PROTEIN YBR137W"/>
    <property type="match status" value="1"/>
</dbReference>
<reference evidence="1 2" key="1">
    <citation type="submission" date="2018-11" db="EMBL/GenBank/DDBJ databases">
        <authorList>
            <person name="Da X."/>
        </authorList>
    </citation>
    <scope>NUCLEOTIDE SEQUENCE [LARGE SCALE GENOMIC DNA]</scope>
    <source>
        <strain evidence="1 2">S14-144</strain>
    </source>
</reference>
<name>A0A3G8ZI01_9ACTN</name>
<dbReference type="Pfam" id="PF03928">
    <property type="entry name" value="HbpS-like"/>
    <property type="match status" value="1"/>
</dbReference>
<dbReference type="InterPro" id="IPR010371">
    <property type="entry name" value="YBR137W-like"/>
</dbReference>
<reference evidence="1 2" key="2">
    <citation type="submission" date="2018-12" db="EMBL/GenBank/DDBJ databases">
        <title>Nakamurella antarcticus sp. nov., isolated from Antarctica South Shetland Islands soil.</title>
        <authorList>
            <person name="Peng F."/>
        </authorList>
    </citation>
    <scope>NUCLEOTIDE SEQUENCE [LARGE SCALE GENOMIC DNA]</scope>
    <source>
        <strain evidence="1 2">S14-144</strain>
    </source>
</reference>
<dbReference type="SUPFAM" id="SSF143744">
    <property type="entry name" value="GlcG-like"/>
    <property type="match status" value="1"/>
</dbReference>
<evidence type="ECO:0000313" key="2">
    <source>
        <dbReference type="Proteomes" id="UP000268084"/>
    </source>
</evidence>
<dbReference type="OrthoDB" id="9815315at2"/>
<dbReference type="InterPro" id="IPR038084">
    <property type="entry name" value="PduO/GlcC-like_sf"/>
</dbReference>
<dbReference type="KEGG" id="nak:EH165_01270"/>
<proteinExistence type="predicted"/>
<protein>
    <recommendedName>
        <fullName evidence="3">Heme-degrading domain-containing protein</fullName>
    </recommendedName>
</protein>
<gene>
    <name evidence="1" type="ORF">EH165_01270</name>
</gene>
<dbReference type="AlphaFoldDB" id="A0A3G8ZI01"/>
<keyword evidence="2" id="KW-1185">Reference proteome</keyword>
<dbReference type="Proteomes" id="UP000268084">
    <property type="component" value="Chromosome"/>
</dbReference>
<evidence type="ECO:0008006" key="3">
    <source>
        <dbReference type="Google" id="ProtNLM"/>
    </source>
</evidence>
<dbReference type="PANTHER" id="PTHR28255">
    <property type="match status" value="1"/>
</dbReference>
<organism evidence="1 2">
    <name type="scientific">Nakamurella antarctica</name>
    <dbReference type="NCBI Taxonomy" id="1902245"/>
    <lineage>
        <taxon>Bacteria</taxon>
        <taxon>Bacillati</taxon>
        <taxon>Actinomycetota</taxon>
        <taxon>Actinomycetes</taxon>
        <taxon>Nakamurellales</taxon>
        <taxon>Nakamurellaceae</taxon>
        <taxon>Nakamurella</taxon>
    </lineage>
</organism>
<evidence type="ECO:0000313" key="1">
    <source>
        <dbReference type="EMBL" id="AZI56999.1"/>
    </source>
</evidence>
<dbReference type="InterPro" id="IPR005624">
    <property type="entry name" value="PduO/GlcC-like"/>
</dbReference>
<sequence length="189" mass="20246">MTTARMGAGEGGHNGVSRYPCRAAAEIYHPLWRLLMNLPTFTVEELESEVRELTFSKFDQADAYRLGTIAAEMIAARGYSLAVQIVIGEQVVFKAALGGVSDATDSWLRRKAALARLDGVSSLLVRLRNEAAGTSFDDRGLPKAEFAAHGGAFPIRVDGAVVGTLTASGLEDVVDHQVVAAAIRQFLQV</sequence>
<dbReference type="EMBL" id="CP034170">
    <property type="protein sequence ID" value="AZI56999.1"/>
    <property type="molecule type" value="Genomic_DNA"/>
</dbReference>
<accession>A0A3G8ZI01</accession>
<dbReference type="Gene3D" id="3.30.450.150">
    <property type="entry name" value="Haem-degrading domain"/>
    <property type="match status" value="1"/>
</dbReference>